<organism evidence="2 3">
    <name type="scientific">Gulo gulo</name>
    <name type="common">Wolverine</name>
    <name type="synonym">Gluton</name>
    <dbReference type="NCBI Taxonomy" id="48420"/>
    <lineage>
        <taxon>Eukaryota</taxon>
        <taxon>Metazoa</taxon>
        <taxon>Chordata</taxon>
        <taxon>Craniata</taxon>
        <taxon>Vertebrata</taxon>
        <taxon>Euteleostomi</taxon>
        <taxon>Mammalia</taxon>
        <taxon>Eutheria</taxon>
        <taxon>Laurasiatheria</taxon>
        <taxon>Carnivora</taxon>
        <taxon>Caniformia</taxon>
        <taxon>Musteloidea</taxon>
        <taxon>Mustelidae</taxon>
        <taxon>Guloninae</taxon>
        <taxon>Gulo</taxon>
    </lineage>
</organism>
<proteinExistence type="predicted"/>
<comment type="caution">
    <text evidence="2">The sequence shown here is derived from an EMBL/GenBank/DDBJ whole genome shotgun (WGS) entry which is preliminary data.</text>
</comment>
<dbReference type="PANTHER" id="PTHR47639">
    <property type="entry name" value="BTB/POZ DOMAIN-CONTAINING PROTEIN 18"/>
    <property type="match status" value="1"/>
</dbReference>
<protein>
    <recommendedName>
        <fullName evidence="1">BTB domain-containing protein</fullName>
    </recommendedName>
</protein>
<dbReference type="Proteomes" id="UP000269945">
    <property type="component" value="Unassembled WGS sequence"/>
</dbReference>
<sequence length="100" mass="11398">MCSPASSKILYRNPRFLRLAFLQLHQQQQTGVFCDVLLQAEGEAVPAHCCILSACSPFFTERLERERPAQGRKVVLELGGLKIRTLRKLVDFLYTSEMEV</sequence>
<dbReference type="PROSITE" id="PS50097">
    <property type="entry name" value="BTB"/>
    <property type="match status" value="1"/>
</dbReference>
<dbReference type="Gene3D" id="3.30.710.10">
    <property type="entry name" value="Potassium Channel Kv1.1, Chain A"/>
    <property type="match status" value="1"/>
</dbReference>
<name>A0A9X9M9E7_GULGU</name>
<dbReference type="GO" id="GO:0005634">
    <property type="term" value="C:nucleus"/>
    <property type="evidence" value="ECO:0007669"/>
    <property type="project" value="TreeGrafter"/>
</dbReference>
<feature type="domain" description="BTB" evidence="1">
    <location>
        <begin position="34"/>
        <end position="100"/>
    </location>
</feature>
<keyword evidence="3" id="KW-1185">Reference proteome</keyword>
<dbReference type="InterPro" id="IPR042915">
    <property type="entry name" value="BTBD18"/>
</dbReference>
<dbReference type="InterPro" id="IPR011333">
    <property type="entry name" value="SKP1/BTB/POZ_sf"/>
</dbReference>
<dbReference type="EMBL" id="CYRY02044707">
    <property type="protein sequence ID" value="VCX39772.1"/>
    <property type="molecule type" value="Genomic_DNA"/>
</dbReference>
<dbReference type="AlphaFoldDB" id="A0A9X9M9E7"/>
<evidence type="ECO:0000313" key="2">
    <source>
        <dbReference type="EMBL" id="VCX39772.1"/>
    </source>
</evidence>
<dbReference type="InterPro" id="IPR000210">
    <property type="entry name" value="BTB/POZ_dom"/>
</dbReference>
<dbReference type="PANTHER" id="PTHR47639:SF1">
    <property type="entry name" value="BTB_POZ DOMAIN-CONTAINING PROTEIN 18"/>
    <property type="match status" value="1"/>
</dbReference>
<evidence type="ECO:0000259" key="1">
    <source>
        <dbReference type="PROSITE" id="PS50097"/>
    </source>
</evidence>
<reference evidence="2 3" key="1">
    <citation type="submission" date="2018-10" db="EMBL/GenBank/DDBJ databases">
        <authorList>
            <person name="Ekblom R."/>
            <person name="Jareborg N."/>
        </authorList>
    </citation>
    <scope>NUCLEOTIDE SEQUENCE [LARGE SCALE GENOMIC DNA]</scope>
    <source>
        <tissue evidence="2">Muscle</tissue>
    </source>
</reference>
<gene>
    <name evidence="2" type="ORF">BN2614_LOCUS9</name>
</gene>
<evidence type="ECO:0000313" key="3">
    <source>
        <dbReference type="Proteomes" id="UP000269945"/>
    </source>
</evidence>
<dbReference type="Pfam" id="PF00651">
    <property type="entry name" value="BTB"/>
    <property type="match status" value="1"/>
</dbReference>
<dbReference type="SUPFAM" id="SSF54695">
    <property type="entry name" value="POZ domain"/>
    <property type="match status" value="1"/>
</dbReference>
<dbReference type="GO" id="GO:0032968">
    <property type="term" value="P:positive regulation of transcription elongation by RNA polymerase II"/>
    <property type="evidence" value="ECO:0007669"/>
    <property type="project" value="InterPro"/>
</dbReference>
<feature type="non-terminal residue" evidence="2">
    <location>
        <position position="100"/>
    </location>
</feature>
<accession>A0A9X9M9E7</accession>